<dbReference type="Proteomes" id="UP000002715">
    <property type="component" value="Chromosome"/>
</dbReference>
<proteinExistence type="inferred from homology"/>
<evidence type="ECO:0000256" key="1">
    <source>
        <dbReference type="ARBA" id="ARBA00004651"/>
    </source>
</evidence>
<evidence type="ECO:0000256" key="2">
    <source>
        <dbReference type="ARBA" id="ARBA00006683"/>
    </source>
</evidence>
<dbReference type="eggNOG" id="COG3206">
    <property type="taxonomic scope" value="Bacteria"/>
</dbReference>
<sequence length="558" mass="65097">MQREIENNFNNIWESQIDQSEEEIDLKNLFNIFIEKKKTIAGITLTSFLLGCSFALLQKKLWQGQFQIVLSGSDINSSMNLALPKNNPINKLFNNSSRNNINTELEILKSPYILLPIFEYVMSEKNISDYKVNKFEEWKKDYLEVKFKNNTNILDISYKDNDKDLIIPVLTKISKIYQQYSPNKKIETINTKISYLDDQIDIYKEKYKKSFEKALNFSFEKGLSTNLFSEINPNIIDQNDGVLIKNIEVKLDTLKNLEDSSALIAFSEANLISSEKIKRIKTIISEKEMQLIMYSKVYKDQDVVIKDIKKEILTLSKIFNDELKTFLKSQKEAAINRINAQNSSKEILIEHKKLVSEAIKNQRILINFEDTLRNMQFFLREKTVPWKLITQPLVSENPVAPQKRRIAILWTAAGFAISLFYVLFRYQQIGLLKRNEELQSVLRIPFIDNFNTKEESNLSNFFKFLNKGIISKTNIKKISLVPLGDIENISLNKIENYIQTNDQDKFTLRESLQEIDKDDLIIFITSLKNIFKKDVIKIRNKITLNKLSVFGFLIIDSE</sequence>
<evidence type="ECO:0000256" key="3">
    <source>
        <dbReference type="ARBA" id="ARBA00022475"/>
    </source>
</evidence>
<dbReference type="GO" id="GO:0004713">
    <property type="term" value="F:protein tyrosine kinase activity"/>
    <property type="evidence" value="ECO:0007669"/>
    <property type="project" value="TreeGrafter"/>
</dbReference>
<protein>
    <submittedName>
        <fullName evidence="9">Uncharacterized protein involved in exopolysaccharide biosynthesis-like protein</fullName>
    </submittedName>
</protein>
<dbReference type="EMBL" id="CP000111">
    <property type="protein sequence ID" value="ABB50415.1"/>
    <property type="molecule type" value="Genomic_DNA"/>
</dbReference>
<keyword evidence="6 7" id="KW-0472">Membrane</keyword>
<evidence type="ECO:0000256" key="7">
    <source>
        <dbReference type="SAM" id="Phobius"/>
    </source>
</evidence>
<evidence type="ECO:0000256" key="4">
    <source>
        <dbReference type="ARBA" id="ARBA00022692"/>
    </source>
</evidence>
<dbReference type="RefSeq" id="WP_011376901.1">
    <property type="nucleotide sequence ID" value="NC_007577.1"/>
</dbReference>
<dbReference type="STRING" id="74546.PMT9312_1355"/>
<evidence type="ECO:0000256" key="6">
    <source>
        <dbReference type="ARBA" id="ARBA00023136"/>
    </source>
</evidence>
<dbReference type="OrthoDB" id="539704at2"/>
<dbReference type="KEGG" id="pmi:PMT9312_1355"/>
<evidence type="ECO:0000259" key="8">
    <source>
        <dbReference type="Pfam" id="PF02706"/>
    </source>
</evidence>
<keyword evidence="3" id="KW-1003">Cell membrane</keyword>
<accession>Q319N0</accession>
<dbReference type="PANTHER" id="PTHR32309">
    <property type="entry name" value="TYROSINE-PROTEIN KINASE"/>
    <property type="match status" value="1"/>
</dbReference>
<dbReference type="InterPro" id="IPR003856">
    <property type="entry name" value="LPS_length_determ_N"/>
</dbReference>
<dbReference type="HOGENOM" id="CLU_474755_0_0_3"/>
<feature type="domain" description="Polysaccharide chain length determinant N-terminal" evidence="8">
    <location>
        <begin position="22"/>
        <end position="115"/>
    </location>
</feature>
<feature type="transmembrane region" description="Helical" evidence="7">
    <location>
        <begin position="406"/>
        <end position="424"/>
    </location>
</feature>
<dbReference type="InterPro" id="IPR050445">
    <property type="entry name" value="Bact_polysacc_biosynth/exp"/>
</dbReference>
<reference evidence="10" key="1">
    <citation type="submission" date="2005-07" db="EMBL/GenBank/DDBJ databases">
        <title>Complete sequence of Prochlorococcus marinus str. MIT 9312.</title>
        <authorList>
            <consortium name="US DOE Joint Genome Institute"/>
            <person name="Copeland A."/>
            <person name="Lucas S."/>
            <person name="Lapidus A."/>
            <person name="Barry K."/>
            <person name="Detter J.C."/>
            <person name="Glavina T."/>
            <person name="Hammon N."/>
            <person name="Israni S."/>
            <person name="Pitluck S."/>
            <person name="Thiel J."/>
            <person name="Schmutz J."/>
            <person name="Larimer F."/>
            <person name="Land M."/>
            <person name="Kyrpides N."/>
            <person name="Lykidis A."/>
            <person name="Richardson P."/>
        </authorList>
    </citation>
    <scope>NUCLEOTIDE SEQUENCE [LARGE SCALE GENOMIC DNA]</scope>
    <source>
        <strain evidence="10">MIT 9312</strain>
    </source>
</reference>
<keyword evidence="4 7" id="KW-0812">Transmembrane</keyword>
<gene>
    <name evidence="9" type="ordered locus">PMT9312_1355</name>
</gene>
<dbReference type="Pfam" id="PF02706">
    <property type="entry name" value="Wzz"/>
    <property type="match status" value="1"/>
</dbReference>
<dbReference type="AlphaFoldDB" id="Q319N0"/>
<comment type="subcellular location">
    <subcellularLocation>
        <location evidence="1">Cell membrane</location>
        <topology evidence="1">Multi-pass membrane protein</topology>
    </subcellularLocation>
</comment>
<comment type="similarity">
    <text evidence="2">Belongs to the CpsC/CapA family.</text>
</comment>
<evidence type="ECO:0000256" key="5">
    <source>
        <dbReference type="ARBA" id="ARBA00022989"/>
    </source>
</evidence>
<evidence type="ECO:0000313" key="10">
    <source>
        <dbReference type="Proteomes" id="UP000002715"/>
    </source>
</evidence>
<name>Q319N0_PROM9</name>
<keyword evidence="5 7" id="KW-1133">Transmembrane helix</keyword>
<dbReference type="GO" id="GO:0005886">
    <property type="term" value="C:plasma membrane"/>
    <property type="evidence" value="ECO:0007669"/>
    <property type="project" value="UniProtKB-SubCell"/>
</dbReference>
<evidence type="ECO:0000313" key="9">
    <source>
        <dbReference type="EMBL" id="ABB50415.1"/>
    </source>
</evidence>
<organism evidence="9 10">
    <name type="scientific">Prochlorococcus marinus (strain MIT 9312)</name>
    <dbReference type="NCBI Taxonomy" id="74546"/>
    <lineage>
        <taxon>Bacteria</taxon>
        <taxon>Bacillati</taxon>
        <taxon>Cyanobacteriota</taxon>
        <taxon>Cyanophyceae</taxon>
        <taxon>Synechococcales</taxon>
        <taxon>Prochlorococcaceae</taxon>
        <taxon>Prochlorococcus</taxon>
    </lineage>
</organism>
<dbReference type="PANTHER" id="PTHR32309:SF13">
    <property type="entry name" value="FERRIC ENTEROBACTIN TRANSPORT PROTEIN FEPE"/>
    <property type="match status" value="1"/>
</dbReference>